<keyword evidence="5 10" id="KW-0067">ATP-binding</keyword>
<dbReference type="EMBL" id="JARGDH010000034">
    <property type="protein sequence ID" value="KAL0264024.1"/>
    <property type="molecule type" value="Genomic_DNA"/>
</dbReference>
<comment type="caution">
    <text evidence="13">The sequence shown here is derived from an EMBL/GenBank/DDBJ whole genome shotgun (WGS) entry which is preliminary data.</text>
</comment>
<dbReference type="GO" id="GO:0005737">
    <property type="term" value="C:cytoplasm"/>
    <property type="evidence" value="ECO:0007669"/>
    <property type="project" value="InterPro"/>
</dbReference>
<evidence type="ECO:0000256" key="8">
    <source>
        <dbReference type="ARBA" id="ARBA00033033"/>
    </source>
</evidence>
<comment type="similarity">
    <text evidence="1 10">Belongs to the class-I aminoacyl-tRNA synthetase family.</text>
</comment>
<organism evidence="13">
    <name type="scientific">Menopon gallinae</name>
    <name type="common">poultry shaft louse</name>
    <dbReference type="NCBI Taxonomy" id="328185"/>
    <lineage>
        <taxon>Eukaryota</taxon>
        <taxon>Metazoa</taxon>
        <taxon>Ecdysozoa</taxon>
        <taxon>Arthropoda</taxon>
        <taxon>Hexapoda</taxon>
        <taxon>Insecta</taxon>
        <taxon>Pterygota</taxon>
        <taxon>Neoptera</taxon>
        <taxon>Paraneoptera</taxon>
        <taxon>Psocodea</taxon>
        <taxon>Troctomorpha</taxon>
        <taxon>Phthiraptera</taxon>
        <taxon>Amblycera</taxon>
        <taxon>Menoponidae</taxon>
        <taxon>Menopon</taxon>
    </lineage>
</organism>
<dbReference type="SMART" id="SM01016">
    <property type="entry name" value="Arg_tRNA_synt_N"/>
    <property type="match status" value="1"/>
</dbReference>
<dbReference type="CDD" id="cd00671">
    <property type="entry name" value="ArgRS_core"/>
    <property type="match status" value="1"/>
</dbReference>
<keyword evidence="6 10" id="KW-0648">Protein biosynthesis</keyword>
<dbReference type="NCBIfam" id="TIGR00456">
    <property type="entry name" value="argS"/>
    <property type="match status" value="1"/>
</dbReference>
<dbReference type="SUPFAM" id="SSF55190">
    <property type="entry name" value="Arginyl-tRNA synthetase (ArgRS), N-terminal 'additional' domain"/>
    <property type="match status" value="1"/>
</dbReference>
<evidence type="ECO:0000256" key="4">
    <source>
        <dbReference type="ARBA" id="ARBA00022741"/>
    </source>
</evidence>
<dbReference type="SUPFAM" id="SSF47323">
    <property type="entry name" value="Anticodon-binding domain of a subclass of class I aminoacyl-tRNA synthetases"/>
    <property type="match status" value="1"/>
</dbReference>
<dbReference type="Gene3D" id="1.10.730.10">
    <property type="entry name" value="Isoleucyl-tRNA Synthetase, Domain 1"/>
    <property type="match status" value="1"/>
</dbReference>
<feature type="domain" description="Arginyl tRNA synthetase N-terminal" evidence="12">
    <location>
        <begin position="25"/>
        <end position="111"/>
    </location>
</feature>
<accession>A0AAW2H6R9</accession>
<reference evidence="13" key="1">
    <citation type="journal article" date="2024" name="Gigascience">
        <title>Chromosome-level genome of the poultry shaft louse Menopon gallinae provides insight into the host-switching and adaptive evolution of parasitic lice.</title>
        <authorList>
            <person name="Xu Y."/>
            <person name="Ma L."/>
            <person name="Liu S."/>
            <person name="Liang Y."/>
            <person name="Liu Q."/>
            <person name="He Z."/>
            <person name="Tian L."/>
            <person name="Duan Y."/>
            <person name="Cai W."/>
            <person name="Li H."/>
            <person name="Song F."/>
        </authorList>
    </citation>
    <scope>NUCLEOTIDE SEQUENCE</scope>
    <source>
        <strain evidence="13">Cailab_2023a</strain>
    </source>
</reference>
<dbReference type="PROSITE" id="PS00178">
    <property type="entry name" value="AA_TRNA_LIGASE_I"/>
    <property type="match status" value="1"/>
</dbReference>
<dbReference type="InterPro" id="IPR005148">
    <property type="entry name" value="Arg-tRNA-synth_N"/>
</dbReference>
<dbReference type="GO" id="GO:0005524">
    <property type="term" value="F:ATP binding"/>
    <property type="evidence" value="ECO:0007669"/>
    <property type="project" value="UniProtKB-KW"/>
</dbReference>
<dbReference type="Pfam" id="PF03485">
    <property type="entry name" value="Arg_tRNA_synt_N"/>
    <property type="match status" value="1"/>
</dbReference>
<dbReference type="HAMAP" id="MF_00123">
    <property type="entry name" value="Arg_tRNA_synth"/>
    <property type="match status" value="1"/>
</dbReference>
<dbReference type="FunFam" id="1.10.730.10:FF:000006">
    <property type="entry name" value="Arginyl-tRNA synthetase 2, mitochondrial"/>
    <property type="match status" value="1"/>
</dbReference>
<evidence type="ECO:0000256" key="5">
    <source>
        <dbReference type="ARBA" id="ARBA00022840"/>
    </source>
</evidence>
<dbReference type="InterPro" id="IPR008909">
    <property type="entry name" value="DALR_anticod-bd"/>
</dbReference>
<evidence type="ECO:0000256" key="6">
    <source>
        <dbReference type="ARBA" id="ARBA00022917"/>
    </source>
</evidence>
<dbReference type="InterPro" id="IPR014729">
    <property type="entry name" value="Rossmann-like_a/b/a_fold"/>
</dbReference>
<dbReference type="EC" id="6.1.1.19" evidence="2"/>
<dbReference type="InterPro" id="IPR036695">
    <property type="entry name" value="Arg-tRNA-synth_N_sf"/>
</dbReference>
<evidence type="ECO:0000259" key="12">
    <source>
        <dbReference type="SMART" id="SM01016"/>
    </source>
</evidence>
<evidence type="ECO:0000256" key="7">
    <source>
        <dbReference type="ARBA" id="ARBA00023146"/>
    </source>
</evidence>
<evidence type="ECO:0000259" key="11">
    <source>
        <dbReference type="SMART" id="SM00836"/>
    </source>
</evidence>
<dbReference type="InterPro" id="IPR009080">
    <property type="entry name" value="tRNAsynth_Ia_anticodon-bd"/>
</dbReference>
<proteinExistence type="inferred from homology"/>
<comment type="catalytic activity">
    <reaction evidence="9">
        <text>tRNA(Arg) + L-arginine + ATP = L-arginyl-tRNA(Arg) + AMP + diphosphate</text>
        <dbReference type="Rhea" id="RHEA:20301"/>
        <dbReference type="Rhea" id="RHEA-COMP:9658"/>
        <dbReference type="Rhea" id="RHEA-COMP:9673"/>
        <dbReference type="ChEBI" id="CHEBI:30616"/>
        <dbReference type="ChEBI" id="CHEBI:32682"/>
        <dbReference type="ChEBI" id="CHEBI:33019"/>
        <dbReference type="ChEBI" id="CHEBI:78442"/>
        <dbReference type="ChEBI" id="CHEBI:78513"/>
        <dbReference type="ChEBI" id="CHEBI:456215"/>
        <dbReference type="EC" id="6.1.1.19"/>
    </reaction>
</comment>
<dbReference type="GO" id="GO:0004814">
    <property type="term" value="F:arginine-tRNA ligase activity"/>
    <property type="evidence" value="ECO:0007669"/>
    <property type="project" value="UniProtKB-EC"/>
</dbReference>
<evidence type="ECO:0000256" key="3">
    <source>
        <dbReference type="ARBA" id="ARBA00022598"/>
    </source>
</evidence>
<dbReference type="Pfam" id="PF05746">
    <property type="entry name" value="DALR_1"/>
    <property type="match status" value="1"/>
</dbReference>
<evidence type="ECO:0000256" key="10">
    <source>
        <dbReference type="RuleBase" id="RU363038"/>
    </source>
</evidence>
<name>A0AAW2H6R9_9NEOP</name>
<evidence type="ECO:0000256" key="2">
    <source>
        <dbReference type="ARBA" id="ARBA00012837"/>
    </source>
</evidence>
<dbReference type="SMART" id="SM00836">
    <property type="entry name" value="DALR_1"/>
    <property type="match status" value="1"/>
</dbReference>
<dbReference type="InterPro" id="IPR001412">
    <property type="entry name" value="aa-tRNA-synth_I_CS"/>
</dbReference>
<evidence type="ECO:0000313" key="13">
    <source>
        <dbReference type="EMBL" id="KAL0264024.1"/>
    </source>
</evidence>
<dbReference type="Pfam" id="PF00750">
    <property type="entry name" value="tRNA-synt_1d"/>
    <property type="match status" value="1"/>
</dbReference>
<gene>
    <name evidence="13" type="ORF">PYX00_011215</name>
</gene>
<dbReference type="PRINTS" id="PR01038">
    <property type="entry name" value="TRNASYNTHARG"/>
</dbReference>
<dbReference type="GO" id="GO:0006420">
    <property type="term" value="P:arginyl-tRNA aminoacylation"/>
    <property type="evidence" value="ECO:0007669"/>
    <property type="project" value="InterPro"/>
</dbReference>
<feature type="domain" description="DALR anticodon binding" evidence="11">
    <location>
        <begin position="487"/>
        <end position="606"/>
    </location>
</feature>
<keyword evidence="7 10" id="KW-0030">Aminoacyl-tRNA synthetase</keyword>
<evidence type="ECO:0000256" key="9">
    <source>
        <dbReference type="ARBA" id="ARBA00049339"/>
    </source>
</evidence>
<dbReference type="AlphaFoldDB" id="A0AAW2H6R9"/>
<dbReference type="InterPro" id="IPR035684">
    <property type="entry name" value="ArgRS_core"/>
</dbReference>
<keyword evidence="4 10" id="KW-0547">Nucleotide-binding</keyword>
<evidence type="ECO:0000256" key="1">
    <source>
        <dbReference type="ARBA" id="ARBA00005594"/>
    </source>
</evidence>
<dbReference type="Gene3D" id="3.40.50.620">
    <property type="entry name" value="HUPs"/>
    <property type="match status" value="1"/>
</dbReference>
<dbReference type="Gene3D" id="3.30.1360.70">
    <property type="entry name" value="Arginyl tRNA synthetase N-terminal domain"/>
    <property type="match status" value="1"/>
</dbReference>
<keyword evidence="3 10" id="KW-0436">Ligase</keyword>
<dbReference type="InterPro" id="IPR001278">
    <property type="entry name" value="Arg-tRNA-ligase"/>
</dbReference>
<dbReference type="PANTHER" id="PTHR11956:SF5">
    <property type="entry name" value="ARGININE--TRNA LIGASE, CYTOPLASMIC"/>
    <property type="match status" value="1"/>
</dbReference>
<dbReference type="SUPFAM" id="SSF52374">
    <property type="entry name" value="Nucleotidylyl transferase"/>
    <property type="match status" value="1"/>
</dbReference>
<protein>
    <recommendedName>
        <fullName evidence="2">arginine--tRNA ligase</fullName>
        <ecNumber evidence="2">6.1.1.19</ecNumber>
    </recommendedName>
    <alternativeName>
        <fullName evidence="8">Arginyl-tRNA synthetase</fullName>
    </alternativeName>
</protein>
<sequence length="606" mass="68995">MDSLRRTRFKTIRSTELVSLIEMKAKWLNLFVLWLQELAQEKDRNLSEIDLGRLSLSIPPADSHWDLALACFVLSKTLAMSPQSIAESLVTKAQKNGYKMQALSGYVNFSLDRSLLREALFRDLKSKREHFAHTQYLKGRRIMLEFSSPNANKPLHLGHLRNNALGESLARILVANSAEVYKVNIINDRGVHICKAMLAYEKFAHGETPQELGRKSDHYVGDCYVKYAQYAKENPHAEEEILKMLQDWETGEPSTLKLWQTISSWAVEGIKKTYERTGISFDKIYYESKLYLLGKEVVKQGLEKGVFYTREDGAVVIDLPWHIDKQTGKPQQKVLLRADGTSIYLTQDLANALIRHQDYPYDTMIYVVGNEQDFHFKVLFYVLSLLGYQWAQQLYHLSYGMVELPSGKMKSREGTIVDADQLIDEVALLVREEILEKGLSEGEKEEISEKVAQGAISYFLLNANPTKTLVFKKEESISFVGNTGPYLQYTSVRLKSLITKGGEDFLGQVSQEELDLLETEEEWLLIKKLASLSQVLQEVACERNPAHLARWTYGLCKLFNQFYQEHSILTANEEALAKARLALCQAVSIGLDSALGLLNIPTLQKM</sequence>
<dbReference type="PANTHER" id="PTHR11956">
    <property type="entry name" value="ARGINYL-TRNA SYNTHETASE"/>
    <property type="match status" value="1"/>
</dbReference>